<dbReference type="Gene3D" id="1.50.10.10">
    <property type="match status" value="1"/>
</dbReference>
<accession>T1B6V0</accession>
<organism evidence="1">
    <name type="scientific">mine drainage metagenome</name>
    <dbReference type="NCBI Taxonomy" id="410659"/>
    <lineage>
        <taxon>unclassified sequences</taxon>
        <taxon>metagenomes</taxon>
        <taxon>ecological metagenomes</taxon>
    </lineage>
</organism>
<dbReference type="SUPFAM" id="SSF48208">
    <property type="entry name" value="Six-hairpin glycosidases"/>
    <property type="match status" value="1"/>
</dbReference>
<reference evidence="1" key="2">
    <citation type="journal article" date="2014" name="ISME J.">
        <title>Microbial stratification in low pH oxic and suboxic macroscopic growths along an acid mine drainage.</title>
        <authorList>
            <person name="Mendez-Garcia C."/>
            <person name="Mesa V."/>
            <person name="Sprenger R.R."/>
            <person name="Richter M."/>
            <person name="Diez M.S."/>
            <person name="Solano J."/>
            <person name="Bargiela R."/>
            <person name="Golyshina O.V."/>
            <person name="Manteca A."/>
            <person name="Ramos J.L."/>
            <person name="Gallego J.R."/>
            <person name="Llorente I."/>
            <person name="Martins Dos Santos V.A."/>
            <person name="Jensen O.N."/>
            <person name="Pelaez A.I."/>
            <person name="Sanchez J."/>
            <person name="Ferrer M."/>
        </authorList>
    </citation>
    <scope>NUCLEOTIDE SEQUENCE</scope>
</reference>
<dbReference type="InterPro" id="IPR012341">
    <property type="entry name" value="6hp_glycosidase-like_sf"/>
</dbReference>
<sequence length="164" mass="18371">GGSDKGRLHDYMFPWVNGFAIYQGLVPDHVANAILDRLLAQLKKEGFKSYQFGLPTNLLPIHPSDYVANVGAYPRNPSGTDTWQQYMNGSACPVYVYYIIQSFYKLGRRDDAEKLLWPLVESFGKGTFNAGVQVPKYPQRNPVGSAFYLWNGSHASGEGYLPEN</sequence>
<dbReference type="EMBL" id="AUZX01009967">
    <property type="protein sequence ID" value="EQD49955.1"/>
    <property type="molecule type" value="Genomic_DNA"/>
</dbReference>
<gene>
    <name evidence="1" type="ORF">B1A_13614</name>
</gene>
<evidence type="ECO:0000313" key="1">
    <source>
        <dbReference type="EMBL" id="EQD49955.1"/>
    </source>
</evidence>
<feature type="non-terminal residue" evidence="1">
    <location>
        <position position="1"/>
    </location>
</feature>
<reference evidence="1" key="1">
    <citation type="submission" date="2013-08" db="EMBL/GenBank/DDBJ databases">
        <authorList>
            <person name="Mendez C."/>
            <person name="Richter M."/>
            <person name="Ferrer M."/>
            <person name="Sanchez J."/>
        </authorList>
    </citation>
    <scope>NUCLEOTIDE SEQUENCE</scope>
</reference>
<name>T1B6V0_9ZZZZ</name>
<feature type="non-terminal residue" evidence="1">
    <location>
        <position position="164"/>
    </location>
</feature>
<proteinExistence type="predicted"/>
<protein>
    <submittedName>
        <fullName evidence="1">Uncharacterized protein</fullName>
    </submittedName>
</protein>
<dbReference type="AlphaFoldDB" id="T1B6V0"/>
<dbReference type="InterPro" id="IPR008928">
    <property type="entry name" value="6-hairpin_glycosidase_sf"/>
</dbReference>
<dbReference type="GO" id="GO:0005975">
    <property type="term" value="P:carbohydrate metabolic process"/>
    <property type="evidence" value="ECO:0007669"/>
    <property type="project" value="InterPro"/>
</dbReference>
<comment type="caution">
    <text evidence="1">The sequence shown here is derived from an EMBL/GenBank/DDBJ whole genome shotgun (WGS) entry which is preliminary data.</text>
</comment>